<proteinExistence type="predicted"/>
<gene>
    <name evidence="2" type="ORF">SAMN05216490_4263</name>
</gene>
<keyword evidence="1" id="KW-0472">Membrane</keyword>
<sequence>MFYSLIIIAIIFFITHVALLLTAFPKSELARTRYFYSHLTLWITGITVFILAVLYAGSGQSAFLDYFNTPLKKAMILVFTFALSLTAHLIVKLLVLPLLRKNLR</sequence>
<evidence type="ECO:0000313" key="2">
    <source>
        <dbReference type="EMBL" id="SDT60255.1"/>
    </source>
</evidence>
<dbReference type="OrthoDB" id="674314at2"/>
<reference evidence="2 3" key="1">
    <citation type="submission" date="2016-10" db="EMBL/GenBank/DDBJ databases">
        <authorList>
            <person name="de Groot N.N."/>
        </authorList>
    </citation>
    <scope>NUCLEOTIDE SEQUENCE [LARGE SCALE GENOMIC DNA]</scope>
    <source>
        <strain evidence="2 3">MP1X4</strain>
    </source>
</reference>
<keyword evidence="3" id="KW-1185">Reference proteome</keyword>
<protein>
    <submittedName>
        <fullName evidence="2">Uncharacterized protein</fullName>
    </submittedName>
</protein>
<feature type="transmembrane region" description="Helical" evidence="1">
    <location>
        <begin position="6"/>
        <end position="24"/>
    </location>
</feature>
<name>A0A1H2BPM0_MUCMA</name>
<dbReference type="STRING" id="652787.SAMN05216490_4263"/>
<accession>A0A1H2BPM0</accession>
<keyword evidence="1" id="KW-1133">Transmembrane helix</keyword>
<feature type="transmembrane region" description="Helical" evidence="1">
    <location>
        <begin position="36"/>
        <end position="56"/>
    </location>
</feature>
<organism evidence="2 3">
    <name type="scientific">Mucilaginibacter mallensis</name>
    <dbReference type="NCBI Taxonomy" id="652787"/>
    <lineage>
        <taxon>Bacteria</taxon>
        <taxon>Pseudomonadati</taxon>
        <taxon>Bacteroidota</taxon>
        <taxon>Sphingobacteriia</taxon>
        <taxon>Sphingobacteriales</taxon>
        <taxon>Sphingobacteriaceae</taxon>
        <taxon>Mucilaginibacter</taxon>
    </lineage>
</organism>
<feature type="transmembrane region" description="Helical" evidence="1">
    <location>
        <begin position="76"/>
        <end position="99"/>
    </location>
</feature>
<keyword evidence="1" id="KW-0812">Transmembrane</keyword>
<dbReference type="Proteomes" id="UP000199679">
    <property type="component" value="Chromosome I"/>
</dbReference>
<dbReference type="RefSeq" id="WP_091377822.1">
    <property type="nucleotide sequence ID" value="NZ_LT629740.1"/>
</dbReference>
<dbReference type="AlphaFoldDB" id="A0A1H2BPM0"/>
<evidence type="ECO:0000313" key="3">
    <source>
        <dbReference type="Proteomes" id="UP000199679"/>
    </source>
</evidence>
<evidence type="ECO:0000256" key="1">
    <source>
        <dbReference type="SAM" id="Phobius"/>
    </source>
</evidence>
<dbReference type="EMBL" id="LT629740">
    <property type="protein sequence ID" value="SDT60255.1"/>
    <property type="molecule type" value="Genomic_DNA"/>
</dbReference>